<evidence type="ECO:0000256" key="1">
    <source>
        <dbReference type="SAM" id="Phobius"/>
    </source>
</evidence>
<sequence length="126" mass="14495">MQANRAIHDAVHPTLEYVRGTLRSTIILFLLSSISFPPTCGIFQDLVYLLPEKPVLFRPQVLLLKKQSSLAIVNFHSKQIKQYMLLFTQRWSVWENTEIHNHPVCALIHLVSAYLWDLSTLSLPSP</sequence>
<proteinExistence type="predicted"/>
<dbReference type="Gramene" id="OE9A051810T1">
    <property type="protein sequence ID" value="OE9A051810C1"/>
    <property type="gene ID" value="OE9A051810"/>
</dbReference>
<keyword evidence="1" id="KW-0812">Transmembrane</keyword>
<accession>A0A8S0SQ88</accession>
<keyword evidence="3" id="KW-1185">Reference proteome</keyword>
<dbReference type="EMBL" id="CACTIH010005490">
    <property type="protein sequence ID" value="CAA2995132.1"/>
    <property type="molecule type" value="Genomic_DNA"/>
</dbReference>
<protein>
    <submittedName>
        <fullName evidence="2">Uncharacterized protein</fullName>
    </submittedName>
</protein>
<evidence type="ECO:0000313" key="2">
    <source>
        <dbReference type="EMBL" id="CAA2995132.1"/>
    </source>
</evidence>
<evidence type="ECO:0000313" key="3">
    <source>
        <dbReference type="Proteomes" id="UP000594638"/>
    </source>
</evidence>
<organism evidence="2 3">
    <name type="scientific">Olea europaea subsp. europaea</name>
    <dbReference type="NCBI Taxonomy" id="158383"/>
    <lineage>
        <taxon>Eukaryota</taxon>
        <taxon>Viridiplantae</taxon>
        <taxon>Streptophyta</taxon>
        <taxon>Embryophyta</taxon>
        <taxon>Tracheophyta</taxon>
        <taxon>Spermatophyta</taxon>
        <taxon>Magnoliopsida</taxon>
        <taxon>eudicotyledons</taxon>
        <taxon>Gunneridae</taxon>
        <taxon>Pentapetalae</taxon>
        <taxon>asterids</taxon>
        <taxon>lamiids</taxon>
        <taxon>Lamiales</taxon>
        <taxon>Oleaceae</taxon>
        <taxon>Oleeae</taxon>
        <taxon>Olea</taxon>
    </lineage>
</organism>
<comment type="caution">
    <text evidence="2">The sequence shown here is derived from an EMBL/GenBank/DDBJ whole genome shotgun (WGS) entry which is preliminary data.</text>
</comment>
<reference evidence="2 3" key="1">
    <citation type="submission" date="2019-12" db="EMBL/GenBank/DDBJ databases">
        <authorList>
            <person name="Alioto T."/>
            <person name="Alioto T."/>
            <person name="Gomez Garrido J."/>
        </authorList>
    </citation>
    <scope>NUCLEOTIDE SEQUENCE [LARGE SCALE GENOMIC DNA]</scope>
</reference>
<keyword evidence="1" id="KW-1133">Transmembrane helix</keyword>
<dbReference type="AlphaFoldDB" id="A0A8S0SQ88"/>
<keyword evidence="1" id="KW-0472">Membrane</keyword>
<feature type="transmembrane region" description="Helical" evidence="1">
    <location>
        <begin position="26"/>
        <end position="50"/>
    </location>
</feature>
<gene>
    <name evidence="2" type="ORF">OLEA9_A051810</name>
</gene>
<name>A0A8S0SQ88_OLEEU</name>
<dbReference type="Proteomes" id="UP000594638">
    <property type="component" value="Unassembled WGS sequence"/>
</dbReference>